<evidence type="ECO:0000313" key="1">
    <source>
        <dbReference type="EMBL" id="QDT09018.1"/>
    </source>
</evidence>
<proteinExistence type="predicted"/>
<accession>A0A517NPH4</accession>
<organism evidence="1 2">
    <name type="scientific">Stieleria marina</name>
    <dbReference type="NCBI Taxonomy" id="1930275"/>
    <lineage>
        <taxon>Bacteria</taxon>
        <taxon>Pseudomonadati</taxon>
        <taxon>Planctomycetota</taxon>
        <taxon>Planctomycetia</taxon>
        <taxon>Pirellulales</taxon>
        <taxon>Pirellulaceae</taxon>
        <taxon>Stieleria</taxon>
    </lineage>
</organism>
<dbReference type="Proteomes" id="UP000319817">
    <property type="component" value="Chromosome"/>
</dbReference>
<protein>
    <submittedName>
        <fullName evidence="1">Uncharacterized protein</fullName>
    </submittedName>
</protein>
<dbReference type="AlphaFoldDB" id="A0A517NPH4"/>
<sequence length="76" mass="8470">MESRGGFFCDLDSCETAPSLANCGLGFQVFYSFSKAYAIATPRIAGGLLLPRYRMALQWLVDKFACPQRCAIKWLP</sequence>
<evidence type="ECO:0000313" key="2">
    <source>
        <dbReference type="Proteomes" id="UP000319817"/>
    </source>
</evidence>
<name>A0A517NPH4_9BACT</name>
<dbReference type="EMBL" id="CP036526">
    <property type="protein sequence ID" value="QDT09018.1"/>
    <property type="molecule type" value="Genomic_DNA"/>
</dbReference>
<keyword evidence="2" id="KW-1185">Reference proteome</keyword>
<gene>
    <name evidence="1" type="ORF">K239x_09610</name>
</gene>
<reference evidence="1 2" key="1">
    <citation type="submission" date="2019-02" db="EMBL/GenBank/DDBJ databases">
        <title>Deep-cultivation of Planctomycetes and their phenomic and genomic characterization uncovers novel biology.</title>
        <authorList>
            <person name="Wiegand S."/>
            <person name="Jogler M."/>
            <person name="Boedeker C."/>
            <person name="Pinto D."/>
            <person name="Vollmers J."/>
            <person name="Rivas-Marin E."/>
            <person name="Kohn T."/>
            <person name="Peeters S.H."/>
            <person name="Heuer A."/>
            <person name="Rast P."/>
            <person name="Oberbeckmann S."/>
            <person name="Bunk B."/>
            <person name="Jeske O."/>
            <person name="Meyerdierks A."/>
            <person name="Storesund J.E."/>
            <person name="Kallscheuer N."/>
            <person name="Luecker S."/>
            <person name="Lage O.M."/>
            <person name="Pohl T."/>
            <person name="Merkel B.J."/>
            <person name="Hornburger P."/>
            <person name="Mueller R.-W."/>
            <person name="Bruemmer F."/>
            <person name="Labrenz M."/>
            <person name="Spormann A.M."/>
            <person name="Op den Camp H."/>
            <person name="Overmann J."/>
            <person name="Amann R."/>
            <person name="Jetten M.S.M."/>
            <person name="Mascher T."/>
            <person name="Medema M.H."/>
            <person name="Devos D.P."/>
            <person name="Kaster A.-K."/>
            <person name="Ovreas L."/>
            <person name="Rohde M."/>
            <person name="Galperin M.Y."/>
            <person name="Jogler C."/>
        </authorList>
    </citation>
    <scope>NUCLEOTIDE SEQUENCE [LARGE SCALE GENOMIC DNA]</scope>
    <source>
        <strain evidence="1 2">K23_9</strain>
    </source>
</reference>